<gene>
    <name evidence="1" type="ORF">PIB30_080534</name>
</gene>
<evidence type="ECO:0000313" key="2">
    <source>
        <dbReference type="Proteomes" id="UP001341840"/>
    </source>
</evidence>
<proteinExistence type="predicted"/>
<name>A0ABU6RRA4_9FABA</name>
<dbReference type="Proteomes" id="UP001341840">
    <property type="component" value="Unassembled WGS sequence"/>
</dbReference>
<accession>A0ABU6RRA4</accession>
<keyword evidence="2" id="KW-1185">Reference proteome</keyword>
<evidence type="ECO:0000313" key="1">
    <source>
        <dbReference type="EMBL" id="MED6126656.1"/>
    </source>
</evidence>
<protein>
    <submittedName>
        <fullName evidence="1">Uncharacterized protein</fullName>
    </submittedName>
</protein>
<dbReference type="EMBL" id="JASCZI010031383">
    <property type="protein sequence ID" value="MED6126656.1"/>
    <property type="molecule type" value="Genomic_DNA"/>
</dbReference>
<organism evidence="1 2">
    <name type="scientific">Stylosanthes scabra</name>
    <dbReference type="NCBI Taxonomy" id="79078"/>
    <lineage>
        <taxon>Eukaryota</taxon>
        <taxon>Viridiplantae</taxon>
        <taxon>Streptophyta</taxon>
        <taxon>Embryophyta</taxon>
        <taxon>Tracheophyta</taxon>
        <taxon>Spermatophyta</taxon>
        <taxon>Magnoliopsida</taxon>
        <taxon>eudicotyledons</taxon>
        <taxon>Gunneridae</taxon>
        <taxon>Pentapetalae</taxon>
        <taxon>rosids</taxon>
        <taxon>fabids</taxon>
        <taxon>Fabales</taxon>
        <taxon>Fabaceae</taxon>
        <taxon>Papilionoideae</taxon>
        <taxon>50 kb inversion clade</taxon>
        <taxon>dalbergioids sensu lato</taxon>
        <taxon>Dalbergieae</taxon>
        <taxon>Pterocarpus clade</taxon>
        <taxon>Stylosanthes</taxon>
    </lineage>
</organism>
<reference evidence="1 2" key="1">
    <citation type="journal article" date="2023" name="Plants (Basel)">
        <title>Bridging the Gap: Combining Genomics and Transcriptomics Approaches to Understand Stylosanthes scabra, an Orphan Legume from the Brazilian Caatinga.</title>
        <authorList>
            <person name="Ferreira-Neto J.R.C."/>
            <person name="da Silva M.D."/>
            <person name="Binneck E."/>
            <person name="de Melo N.F."/>
            <person name="da Silva R.H."/>
            <person name="de Melo A.L.T.M."/>
            <person name="Pandolfi V."/>
            <person name="Bustamante F.O."/>
            <person name="Brasileiro-Vidal A.C."/>
            <person name="Benko-Iseppon A.M."/>
        </authorList>
    </citation>
    <scope>NUCLEOTIDE SEQUENCE [LARGE SCALE GENOMIC DNA]</scope>
    <source>
        <tissue evidence="1">Leaves</tissue>
    </source>
</reference>
<sequence length="181" mass="21262">MRGRELQRSGVRWVERSRVIHGKEADFVGRRYKEESAGAGMYGVQEIWEHAHYIRDEDRMLRYKPSWRDNALRILLQIQGRGRGGQRVQGGHDYREQEIKEDGKKARALVVERKKEKDVSHEPKSNLSRRKVTVEPSKKQTELLNRRILARSFQPVKFGSVDQVFKDLEGEFGKIECRDMV</sequence>
<comment type="caution">
    <text evidence="1">The sequence shown here is derived from an EMBL/GenBank/DDBJ whole genome shotgun (WGS) entry which is preliminary data.</text>
</comment>